<dbReference type="Pfam" id="PF20150">
    <property type="entry name" value="2EXR"/>
    <property type="match status" value="1"/>
</dbReference>
<organism evidence="2 3">
    <name type="scientific">Fusarium albosuccineum</name>
    <dbReference type="NCBI Taxonomy" id="1237068"/>
    <lineage>
        <taxon>Eukaryota</taxon>
        <taxon>Fungi</taxon>
        <taxon>Dikarya</taxon>
        <taxon>Ascomycota</taxon>
        <taxon>Pezizomycotina</taxon>
        <taxon>Sordariomycetes</taxon>
        <taxon>Hypocreomycetidae</taxon>
        <taxon>Hypocreales</taxon>
        <taxon>Nectriaceae</taxon>
        <taxon>Fusarium</taxon>
        <taxon>Fusarium decemcellulare species complex</taxon>
    </lineage>
</organism>
<evidence type="ECO:0000313" key="2">
    <source>
        <dbReference type="EMBL" id="KAF4458693.1"/>
    </source>
</evidence>
<protein>
    <recommendedName>
        <fullName evidence="1">2EXR domain-containing protein</fullName>
    </recommendedName>
</protein>
<comment type="caution">
    <text evidence="2">The sequence shown here is derived from an EMBL/GenBank/DDBJ whole genome shotgun (WGS) entry which is preliminary data.</text>
</comment>
<keyword evidence="3" id="KW-1185">Reference proteome</keyword>
<evidence type="ECO:0000259" key="1">
    <source>
        <dbReference type="Pfam" id="PF20150"/>
    </source>
</evidence>
<dbReference type="Proteomes" id="UP000554235">
    <property type="component" value="Unassembled WGS sequence"/>
</dbReference>
<sequence>MATSHFHRFPDLPYDIRQQIYAISTPPRLVSIKEGFPISDEWIEKWETQDYDWMSKKGLSYAQFEDELKGGPLRCKLKLHPDLVYFAHHWRYQLPWSTIHSQTQLEDYGFTSKRPKYQPWTPTADAPEIPIHWLTSRPEVAHELARESWLHSQAPIPVFLHVCVESRQALRRWGYELTFRTRSHGPRTWFHFGRDILQVPKMETDHLENKESAEILSACSWDIGQFDPACLQRVKRLVLSTCVPRHDNAADFIGVISLFPNLKDLFLEEWRAEELATWFNEGDAHLNAWSVKYSDQAEDALHREPLSFVPSEPIDAVISTSWVDTFSDSGPYFGPYHARPDVQITPFPKIVGLSIQRDRELDAQRIARGLAAHINVSGNRHWRLPAIKYIHTCPESLCQRLIRNRHQFWQAYVQLKEARNRGSDVERADMSTLEFHLGFRFDEIRDECGIQLQNWVRWSGLPIPDANRIFREAIHAPNGPTGWYFDADIPEPSLQPFKWE</sequence>
<dbReference type="PANTHER" id="PTHR35910:SF6">
    <property type="entry name" value="2EXR DOMAIN-CONTAINING PROTEIN"/>
    <property type="match status" value="1"/>
</dbReference>
<feature type="domain" description="2EXR" evidence="1">
    <location>
        <begin position="6"/>
        <end position="197"/>
    </location>
</feature>
<dbReference type="EMBL" id="JAADYS010002380">
    <property type="protein sequence ID" value="KAF4458693.1"/>
    <property type="molecule type" value="Genomic_DNA"/>
</dbReference>
<accession>A0A8H4KZI0</accession>
<gene>
    <name evidence="2" type="ORF">FALBO_14564</name>
</gene>
<evidence type="ECO:0000313" key="3">
    <source>
        <dbReference type="Proteomes" id="UP000554235"/>
    </source>
</evidence>
<proteinExistence type="predicted"/>
<dbReference type="InterPro" id="IPR045518">
    <property type="entry name" value="2EXR"/>
</dbReference>
<dbReference type="PANTHER" id="PTHR35910">
    <property type="entry name" value="2EXR DOMAIN-CONTAINING PROTEIN"/>
    <property type="match status" value="1"/>
</dbReference>
<name>A0A8H4KZI0_9HYPO</name>
<dbReference type="AlphaFoldDB" id="A0A8H4KZI0"/>
<reference evidence="2 3" key="1">
    <citation type="submission" date="2020-01" db="EMBL/GenBank/DDBJ databases">
        <title>Identification and distribution of gene clusters putatively required for synthesis of sphingolipid metabolism inhibitors in phylogenetically diverse species of the filamentous fungus Fusarium.</title>
        <authorList>
            <person name="Kim H.-S."/>
            <person name="Busman M."/>
            <person name="Brown D.W."/>
            <person name="Divon H."/>
            <person name="Uhlig S."/>
            <person name="Proctor R.H."/>
        </authorList>
    </citation>
    <scope>NUCLEOTIDE SEQUENCE [LARGE SCALE GENOMIC DNA]</scope>
    <source>
        <strain evidence="2 3">NRRL 20459</strain>
    </source>
</reference>
<dbReference type="OrthoDB" id="3513892at2759"/>